<evidence type="ECO:0000313" key="1">
    <source>
        <dbReference type="EMBL" id="JAC92385.1"/>
    </source>
</evidence>
<reference evidence="1" key="1">
    <citation type="journal article" date="2015" name="PLoS Negl. Trop. Dis.">
        <title>Deep Sequencing Analysis of the Ixodes ricinus Haemocytome.</title>
        <authorList>
            <person name="Kotsyfakis M."/>
            <person name="Kopacek P."/>
            <person name="Franta Z."/>
            <person name="Pedra J.H."/>
            <person name="Ribeiro J.M."/>
        </authorList>
    </citation>
    <scope>NUCLEOTIDE SEQUENCE</scope>
</reference>
<organism evidence="1">
    <name type="scientific">Ixodes ricinus</name>
    <name type="common">Common tick</name>
    <name type="synonym">Acarus ricinus</name>
    <dbReference type="NCBI Taxonomy" id="34613"/>
    <lineage>
        <taxon>Eukaryota</taxon>
        <taxon>Metazoa</taxon>
        <taxon>Ecdysozoa</taxon>
        <taxon>Arthropoda</taxon>
        <taxon>Chelicerata</taxon>
        <taxon>Arachnida</taxon>
        <taxon>Acari</taxon>
        <taxon>Parasitiformes</taxon>
        <taxon>Ixodida</taxon>
        <taxon>Ixodoidea</taxon>
        <taxon>Ixodidae</taxon>
        <taxon>Ixodinae</taxon>
        <taxon>Ixodes</taxon>
    </lineage>
</organism>
<sequence length="136" mass="15808">MSSSVVLPWFLSGSSQQLQQTQCKRELLWIYQRCSGRFTEKMFNYVYMKSESLILTDSTATCLTLQFLYSQEEASTVGELWAHYKTTGGNRHVKRIELEYKKANGKKHGNTLILTFSKSCNKGPHPNRVEYEVRER</sequence>
<proteinExistence type="evidence at transcript level"/>
<dbReference type="EMBL" id="GBIH01002325">
    <property type="protein sequence ID" value="JAC92385.1"/>
    <property type="molecule type" value="mRNA"/>
</dbReference>
<protein>
    <submittedName>
        <fullName evidence="1">Putative secreted salivary gland peptide</fullName>
    </submittedName>
</protein>
<accession>A0A090XBC6</accession>
<name>A0A090XBC6_IXORI</name>
<dbReference type="AlphaFoldDB" id="A0A090XBC6"/>